<evidence type="ECO:0000313" key="1">
    <source>
        <dbReference type="EMBL" id="KUM64703.1"/>
    </source>
</evidence>
<evidence type="ECO:0000313" key="2">
    <source>
        <dbReference type="Proteomes" id="UP000055045"/>
    </source>
</evidence>
<dbReference type="Proteomes" id="UP000055045">
    <property type="component" value="Unassembled WGS sequence"/>
</dbReference>
<reference evidence="1 2" key="1">
    <citation type="submission" date="2015-10" db="EMBL/GenBank/DDBJ databases">
        <title>Genome sequencing of Penicillium freii.</title>
        <authorList>
            <person name="Nguyen H.D."/>
            <person name="Visagie C.M."/>
            <person name="Seifert K.A."/>
        </authorList>
    </citation>
    <scope>NUCLEOTIDE SEQUENCE [LARGE SCALE GENOMIC DNA]</scope>
    <source>
        <strain evidence="1 2">DAOM 242723</strain>
    </source>
</reference>
<dbReference type="AlphaFoldDB" id="A0A124GSK3"/>
<name>A0A124GSK3_PENFR</name>
<sequence length="86" mass="9711">MCTKIVTRTDNGNGTGSRYRLTSESNTFLFLVYNKGILYRFGSNQSLELTQVRFITVVSSRSAPPPIANTSEPELPFLQLFAPRFF</sequence>
<keyword evidence="2" id="KW-1185">Reference proteome</keyword>
<organism evidence="1 2">
    <name type="scientific">Penicillium freii</name>
    <dbReference type="NCBI Taxonomy" id="48697"/>
    <lineage>
        <taxon>Eukaryota</taxon>
        <taxon>Fungi</taxon>
        <taxon>Dikarya</taxon>
        <taxon>Ascomycota</taxon>
        <taxon>Pezizomycotina</taxon>
        <taxon>Eurotiomycetes</taxon>
        <taxon>Eurotiomycetidae</taxon>
        <taxon>Eurotiales</taxon>
        <taxon>Aspergillaceae</taxon>
        <taxon>Penicillium</taxon>
    </lineage>
</organism>
<accession>A0A124GSK3</accession>
<dbReference type="EMBL" id="LLXE01000042">
    <property type="protein sequence ID" value="KUM64703.1"/>
    <property type="molecule type" value="Genomic_DNA"/>
</dbReference>
<protein>
    <submittedName>
        <fullName evidence="1">Uncharacterized protein</fullName>
    </submittedName>
</protein>
<comment type="caution">
    <text evidence="1">The sequence shown here is derived from an EMBL/GenBank/DDBJ whole genome shotgun (WGS) entry which is preliminary data.</text>
</comment>
<proteinExistence type="predicted"/>
<gene>
    <name evidence="1" type="ORF">ACN42_g2380</name>
</gene>